<comment type="caution">
    <text evidence="4">The sequence shown here is derived from an EMBL/GenBank/DDBJ whole genome shotgun (WGS) entry which is preliminary data.</text>
</comment>
<sequence length="349" mass="36646">MGIIDTNRQRRLGGGGVRLGIVIPAVLALCSSLLAACGSGEADGTTKVTVGVADTIFDAPLRVADAKGYFRAAGLKVEFVDLPSSLDAAALESNSVQFLNSSPTTFINAVNRRIPQLAVSMDGAGAPLGLIVSTKFARAHHLTGSTPPAQVAEALRGSTGGASSTTTQGQAGIFLREYGVSPGTVRYVSLPSPAGDKAALTRNQIDWFVTSEPTPLVVQDDGDGVVVAGPDTVPAWSVTRTGYGQIVAVRKDYATQNAALVRRFVRAVQQGGAYIRGHESDVVDIVKSTFSSMADPILLASLRQVDWPETGAMSVDGWNTSMDFIKKTNAVPRGAELPSTNWTNEYLPR</sequence>
<gene>
    <name evidence="4" type="ORF">ACFYXQ_08220</name>
</gene>
<evidence type="ECO:0000256" key="3">
    <source>
        <dbReference type="ARBA" id="ARBA00022729"/>
    </source>
</evidence>
<comment type="subcellular location">
    <subcellularLocation>
        <location evidence="1">Periplasm</location>
    </subcellularLocation>
</comment>
<reference evidence="4 5" key="1">
    <citation type="submission" date="2024-10" db="EMBL/GenBank/DDBJ databases">
        <title>The Natural Products Discovery Center: Release of the First 8490 Sequenced Strains for Exploring Actinobacteria Biosynthetic Diversity.</title>
        <authorList>
            <person name="Kalkreuter E."/>
            <person name="Kautsar S.A."/>
            <person name="Yang D."/>
            <person name="Bader C.D."/>
            <person name="Teijaro C.N."/>
            <person name="Fluegel L."/>
            <person name="Davis C.M."/>
            <person name="Simpson J.R."/>
            <person name="Lauterbach L."/>
            <person name="Steele A.D."/>
            <person name="Gui C."/>
            <person name="Meng S."/>
            <person name="Li G."/>
            <person name="Viehrig K."/>
            <person name="Ye F."/>
            <person name="Su P."/>
            <person name="Kiefer A.F."/>
            <person name="Nichols A."/>
            <person name="Cepeda A.J."/>
            <person name="Yan W."/>
            <person name="Fan B."/>
            <person name="Jiang Y."/>
            <person name="Adhikari A."/>
            <person name="Zheng C.-J."/>
            <person name="Schuster L."/>
            <person name="Cowan T.M."/>
            <person name="Smanski M.J."/>
            <person name="Chevrette M.G."/>
            <person name="De Carvalho L.P.S."/>
            <person name="Shen B."/>
        </authorList>
    </citation>
    <scope>NUCLEOTIDE SEQUENCE [LARGE SCALE GENOMIC DNA]</scope>
    <source>
        <strain evidence="4 5">NPDC002593</strain>
    </source>
</reference>
<dbReference type="RefSeq" id="WP_387402987.1">
    <property type="nucleotide sequence ID" value="NZ_JBIAQY010000002.1"/>
</dbReference>
<evidence type="ECO:0000256" key="1">
    <source>
        <dbReference type="ARBA" id="ARBA00004418"/>
    </source>
</evidence>
<keyword evidence="5" id="KW-1185">Reference proteome</keyword>
<dbReference type="EMBL" id="JBIAQY010000002">
    <property type="protein sequence ID" value="MFF3567758.1"/>
    <property type="molecule type" value="Genomic_DNA"/>
</dbReference>
<dbReference type="Gene3D" id="3.40.190.10">
    <property type="entry name" value="Periplasmic binding protein-like II"/>
    <property type="match status" value="2"/>
</dbReference>
<dbReference type="Proteomes" id="UP001601992">
    <property type="component" value="Unassembled WGS sequence"/>
</dbReference>
<name>A0ABW6RWN4_9NOCA</name>
<dbReference type="PANTHER" id="PTHR30024">
    <property type="entry name" value="ALIPHATIC SULFONATES-BINDING PROTEIN-RELATED"/>
    <property type="match status" value="1"/>
</dbReference>
<proteinExistence type="inferred from homology"/>
<accession>A0ABW6RWN4</accession>
<dbReference type="PANTHER" id="PTHR30024:SF47">
    <property type="entry name" value="TAURINE-BINDING PERIPLASMIC PROTEIN"/>
    <property type="match status" value="1"/>
</dbReference>
<protein>
    <submittedName>
        <fullName evidence="4">ABC transporter substrate-binding protein</fullName>
    </submittedName>
</protein>
<evidence type="ECO:0000313" key="5">
    <source>
        <dbReference type="Proteomes" id="UP001601992"/>
    </source>
</evidence>
<dbReference type="Pfam" id="PF13379">
    <property type="entry name" value="NMT1_2"/>
    <property type="match status" value="1"/>
</dbReference>
<keyword evidence="3" id="KW-0732">Signal</keyword>
<evidence type="ECO:0000313" key="4">
    <source>
        <dbReference type="EMBL" id="MFF3567758.1"/>
    </source>
</evidence>
<organism evidence="4 5">
    <name type="scientific">Nocardia jiangxiensis</name>
    <dbReference type="NCBI Taxonomy" id="282685"/>
    <lineage>
        <taxon>Bacteria</taxon>
        <taxon>Bacillati</taxon>
        <taxon>Actinomycetota</taxon>
        <taxon>Actinomycetes</taxon>
        <taxon>Mycobacteriales</taxon>
        <taxon>Nocardiaceae</taxon>
        <taxon>Nocardia</taxon>
    </lineage>
</organism>
<dbReference type="SUPFAM" id="SSF53850">
    <property type="entry name" value="Periplasmic binding protein-like II"/>
    <property type="match status" value="1"/>
</dbReference>
<comment type="similarity">
    <text evidence="2">Belongs to the bacterial solute-binding protein SsuA/TauA family.</text>
</comment>
<evidence type="ECO:0000256" key="2">
    <source>
        <dbReference type="ARBA" id="ARBA00010742"/>
    </source>
</evidence>